<keyword evidence="5 7" id="KW-1133">Transmembrane helix</keyword>
<comment type="caution">
    <text evidence="8">The sequence shown here is derived from an EMBL/GenBank/DDBJ whole genome shotgun (WGS) entry which is preliminary data.</text>
</comment>
<dbReference type="RefSeq" id="WP_080522377.1">
    <property type="nucleotide sequence ID" value="NZ_LPUF01000001.1"/>
</dbReference>
<reference evidence="8 9" key="1">
    <citation type="submission" date="2015-12" db="EMBL/GenBank/DDBJ databases">
        <authorList>
            <person name="Shamseldin A."/>
            <person name="Moawad H."/>
            <person name="Abd El-Rahim W.M."/>
            <person name="Sadowsky M.J."/>
        </authorList>
    </citation>
    <scope>NUCLEOTIDE SEQUENCE [LARGE SCALE GENOMIC DNA]</scope>
    <source>
        <strain evidence="8 9">WF1</strain>
    </source>
</reference>
<proteinExistence type="inferred from homology"/>
<dbReference type="STRING" id="1420851.AU255_07865"/>
<evidence type="ECO:0000256" key="7">
    <source>
        <dbReference type="RuleBase" id="RU362048"/>
    </source>
</evidence>
<feature type="transmembrane region" description="Helical" evidence="7">
    <location>
        <begin position="42"/>
        <end position="59"/>
    </location>
</feature>
<dbReference type="InterPro" id="IPR002771">
    <property type="entry name" value="Multi_antbiot-R_MarC"/>
</dbReference>
<keyword evidence="9" id="KW-1185">Reference proteome</keyword>
<gene>
    <name evidence="8" type="ORF">AU255_07865</name>
</gene>
<evidence type="ECO:0000256" key="5">
    <source>
        <dbReference type="ARBA" id="ARBA00022989"/>
    </source>
</evidence>
<keyword evidence="3" id="KW-1003">Cell membrane</keyword>
<evidence type="ECO:0000256" key="6">
    <source>
        <dbReference type="ARBA" id="ARBA00023136"/>
    </source>
</evidence>
<evidence type="ECO:0000256" key="1">
    <source>
        <dbReference type="ARBA" id="ARBA00004651"/>
    </source>
</evidence>
<organism evidence="8 9">
    <name type="scientific">Methyloprofundus sedimenti</name>
    <dbReference type="NCBI Taxonomy" id="1420851"/>
    <lineage>
        <taxon>Bacteria</taxon>
        <taxon>Pseudomonadati</taxon>
        <taxon>Pseudomonadota</taxon>
        <taxon>Gammaproteobacteria</taxon>
        <taxon>Methylococcales</taxon>
        <taxon>Methylococcaceae</taxon>
        <taxon>Methyloprofundus</taxon>
    </lineage>
</organism>
<evidence type="ECO:0000256" key="4">
    <source>
        <dbReference type="ARBA" id="ARBA00022692"/>
    </source>
</evidence>
<evidence type="ECO:0000256" key="2">
    <source>
        <dbReference type="ARBA" id="ARBA00009784"/>
    </source>
</evidence>
<dbReference type="GO" id="GO:0005886">
    <property type="term" value="C:plasma membrane"/>
    <property type="evidence" value="ECO:0007669"/>
    <property type="project" value="UniProtKB-SubCell"/>
</dbReference>
<comment type="similarity">
    <text evidence="2 7">Belongs to the UPF0056 (MarC) family.</text>
</comment>
<protein>
    <recommendedName>
        <fullName evidence="7">UPF0056 membrane protein</fullName>
    </recommendedName>
</protein>
<keyword evidence="4 7" id="KW-0812">Transmembrane</keyword>
<accession>A0A1V8M8C3</accession>
<name>A0A1V8M8C3_9GAMM</name>
<evidence type="ECO:0000256" key="3">
    <source>
        <dbReference type="ARBA" id="ARBA00022475"/>
    </source>
</evidence>
<dbReference type="AlphaFoldDB" id="A0A1V8M8C3"/>
<feature type="transmembrane region" description="Helical" evidence="7">
    <location>
        <begin position="6"/>
        <end position="30"/>
    </location>
</feature>
<dbReference type="Proteomes" id="UP000191980">
    <property type="component" value="Unassembled WGS sequence"/>
</dbReference>
<comment type="subcellular location">
    <subcellularLocation>
        <location evidence="1 7">Cell membrane</location>
        <topology evidence="1 7">Multi-pass membrane protein</topology>
    </subcellularLocation>
</comment>
<dbReference type="EMBL" id="LPUF01000001">
    <property type="protein sequence ID" value="OQK17768.1"/>
    <property type="molecule type" value="Genomic_DNA"/>
</dbReference>
<dbReference type="Pfam" id="PF01914">
    <property type="entry name" value="MarC"/>
    <property type="match status" value="1"/>
</dbReference>
<sequence>MLEYTNYIQIFIGLLAVLDPLAAVPIVVALAPEIKQQELKRLVHTVIFSVFTILIFGLFPTSRGSHYM</sequence>
<keyword evidence="6 7" id="KW-0472">Membrane</keyword>
<evidence type="ECO:0000313" key="8">
    <source>
        <dbReference type="EMBL" id="OQK17768.1"/>
    </source>
</evidence>
<evidence type="ECO:0000313" key="9">
    <source>
        <dbReference type="Proteomes" id="UP000191980"/>
    </source>
</evidence>
<comment type="caution">
    <text evidence="7">Lacks conserved residue(s) required for the propagation of feature annotation.</text>
</comment>